<dbReference type="Proteomes" id="UP000051547">
    <property type="component" value="Unassembled WGS sequence"/>
</dbReference>
<dbReference type="AlphaFoldDB" id="A0A0R2TF92"/>
<dbReference type="GO" id="GO:0006364">
    <property type="term" value="P:rRNA processing"/>
    <property type="evidence" value="ECO:0007669"/>
    <property type="project" value="UniProtKB-KW"/>
</dbReference>
<protein>
    <recommendedName>
        <fullName evidence="5">S-adenosylmethionine-dependent methyltransferase domain-containing protein</fullName>
    </recommendedName>
</protein>
<gene>
    <name evidence="6" type="ORF">ABR72_03220</name>
</gene>
<evidence type="ECO:0000256" key="3">
    <source>
        <dbReference type="ARBA" id="ARBA00022679"/>
    </source>
</evidence>
<dbReference type="GO" id="GO:0008168">
    <property type="term" value="F:methyltransferase activity"/>
    <property type="evidence" value="ECO:0007669"/>
    <property type="project" value="UniProtKB-KW"/>
</dbReference>
<evidence type="ECO:0000313" key="7">
    <source>
        <dbReference type="Proteomes" id="UP000051547"/>
    </source>
</evidence>
<evidence type="ECO:0000256" key="2">
    <source>
        <dbReference type="ARBA" id="ARBA00022603"/>
    </source>
</evidence>
<evidence type="ECO:0000313" key="6">
    <source>
        <dbReference type="EMBL" id="KRO85654.1"/>
    </source>
</evidence>
<organism evidence="6 7">
    <name type="scientific">OM182 bacterium BACL3 MAG-120920-bin41</name>
    <dbReference type="NCBI Taxonomy" id="1655580"/>
    <lineage>
        <taxon>Bacteria</taxon>
        <taxon>Pseudomonadati</taxon>
        <taxon>Pseudomonadota</taxon>
        <taxon>Gammaproteobacteria</taxon>
        <taxon>OMG group</taxon>
        <taxon>OM182 clade</taxon>
    </lineage>
</organism>
<proteinExistence type="predicted"/>
<dbReference type="InterPro" id="IPR029063">
    <property type="entry name" value="SAM-dependent_MTases_sf"/>
</dbReference>
<dbReference type="CDD" id="cd02440">
    <property type="entry name" value="AdoMet_MTases"/>
    <property type="match status" value="1"/>
</dbReference>
<keyword evidence="1" id="KW-0698">rRNA processing</keyword>
<evidence type="ECO:0000259" key="5">
    <source>
        <dbReference type="Pfam" id="PF10672"/>
    </source>
</evidence>
<name>A0A0R2TF92_9GAMM</name>
<keyword evidence="4" id="KW-0949">S-adenosyl-L-methionine</keyword>
<dbReference type="EMBL" id="LIBE01000013">
    <property type="protein sequence ID" value="KRO85654.1"/>
    <property type="molecule type" value="Genomic_DNA"/>
</dbReference>
<dbReference type="InterPro" id="IPR019614">
    <property type="entry name" value="SAM-dep_methyl-trfase"/>
</dbReference>
<feature type="domain" description="S-adenosylmethionine-dependent methyltransferase" evidence="5">
    <location>
        <begin position="127"/>
        <end position="294"/>
    </location>
</feature>
<dbReference type="SUPFAM" id="SSF53335">
    <property type="entry name" value="S-adenosyl-L-methionine-dependent methyltransferases"/>
    <property type="match status" value="1"/>
</dbReference>
<dbReference type="Gene3D" id="3.30.750.80">
    <property type="entry name" value="RNA methyltransferase domain (HRMD) like"/>
    <property type="match status" value="1"/>
</dbReference>
<dbReference type="Pfam" id="PF10672">
    <property type="entry name" value="Methyltrans_SAM"/>
    <property type="match status" value="1"/>
</dbReference>
<reference evidence="6 7" key="1">
    <citation type="submission" date="2015-10" db="EMBL/GenBank/DDBJ databases">
        <title>Metagenome-Assembled Genomes uncover a global brackish microbiome.</title>
        <authorList>
            <person name="Hugerth L.W."/>
            <person name="Larsson J."/>
            <person name="Alneberg J."/>
            <person name="Lindh M.V."/>
            <person name="Legrand C."/>
            <person name="Pinhassi J."/>
            <person name="Andersson A.F."/>
        </authorList>
    </citation>
    <scope>NUCLEOTIDE SEQUENCE [LARGE SCALE GENOMIC DNA]</scope>
    <source>
        <strain evidence="6">BACL4 MAG-120920-bin41</strain>
    </source>
</reference>
<accession>A0A0R2TF92</accession>
<comment type="caution">
    <text evidence="6">The sequence shown here is derived from an EMBL/GenBank/DDBJ whole genome shotgun (WGS) entry which is preliminary data.</text>
</comment>
<dbReference type="PANTHER" id="PTHR43042">
    <property type="entry name" value="SAM-DEPENDENT METHYLTRANSFERASE"/>
    <property type="match status" value="1"/>
</dbReference>
<keyword evidence="2" id="KW-0489">Methyltransferase</keyword>
<dbReference type="PANTHER" id="PTHR43042:SF3">
    <property type="entry name" value="RIBOSOMAL RNA LARGE SUBUNIT METHYLTRANSFERASE YWBD-RELATED"/>
    <property type="match status" value="1"/>
</dbReference>
<dbReference type="Gene3D" id="3.40.50.150">
    <property type="entry name" value="Vaccinia Virus protein VP39"/>
    <property type="match status" value="1"/>
</dbReference>
<dbReference type="GO" id="GO:0032259">
    <property type="term" value="P:methylation"/>
    <property type="evidence" value="ECO:0007669"/>
    <property type="project" value="UniProtKB-KW"/>
</dbReference>
<sequence>MSYHGCPALDEKLMMTDITDLKNRLEKNLRVLGKWAQQQGIDCYRLYDADLPEFAFAVDLYGERVHIAEYQAPAKIDPAKVEARREGMLLALQEVLNVPARVLTIKSRERQRGSKQYEVEDNQGKFFSVREGRAKLYVNLTDYLDTGLFLDHRAIRRFIFERARGKRFLNLFCYTGTASVHAALGGATSSLSIDMSNTYLEWARRNYQENKVGGKRHKLKRADCVAFLETLVDRRPPSLDASDEDAEKGLFDLIFLDPPTFSNSKKTDNVLDIQRDHAKLITGCMARLASGGLLIFSNNCRGFKLDAEIALRYRVKDFSRQSLDRDFHRNPKIHQTWLIEP</sequence>
<evidence type="ECO:0000256" key="4">
    <source>
        <dbReference type="ARBA" id="ARBA00022691"/>
    </source>
</evidence>
<keyword evidence="3" id="KW-0808">Transferase</keyword>
<evidence type="ECO:0000256" key="1">
    <source>
        <dbReference type="ARBA" id="ARBA00022552"/>
    </source>
</evidence>